<dbReference type="InterPro" id="IPR010998">
    <property type="entry name" value="Integrase_recombinase_N"/>
</dbReference>
<dbReference type="AlphaFoldDB" id="A0A558B283"/>
<dbReference type="SUPFAM" id="SSF56349">
    <property type="entry name" value="DNA breaking-rejoining enzymes"/>
    <property type="match status" value="1"/>
</dbReference>
<comment type="caution">
    <text evidence="6">The sequence shown here is derived from an EMBL/GenBank/DDBJ whole genome shotgun (WGS) entry which is preliminary data.</text>
</comment>
<comment type="similarity">
    <text evidence="1">Belongs to the 'phage' integrase family.</text>
</comment>
<dbReference type="RefSeq" id="WP_273135199.1">
    <property type="nucleotide sequence ID" value="NZ_VMRX01000058.1"/>
</dbReference>
<protein>
    <submittedName>
        <fullName evidence="6">Site-specific integrase</fullName>
    </submittedName>
</protein>
<organism evidence="6 7">
    <name type="scientific">Marinobacter vinifirmus</name>
    <dbReference type="NCBI Taxonomy" id="355591"/>
    <lineage>
        <taxon>Bacteria</taxon>
        <taxon>Pseudomonadati</taxon>
        <taxon>Pseudomonadota</taxon>
        <taxon>Gammaproteobacteria</taxon>
        <taxon>Pseudomonadales</taxon>
        <taxon>Marinobacteraceae</taxon>
        <taxon>Marinobacter</taxon>
    </lineage>
</organism>
<dbReference type="CDD" id="cd01184">
    <property type="entry name" value="INT_C_like_1"/>
    <property type="match status" value="1"/>
</dbReference>
<dbReference type="InterPro" id="IPR013762">
    <property type="entry name" value="Integrase-like_cat_sf"/>
</dbReference>
<keyword evidence="2" id="KW-0229">DNA integration</keyword>
<dbReference type="GO" id="GO:0003677">
    <property type="term" value="F:DNA binding"/>
    <property type="evidence" value="ECO:0007669"/>
    <property type="project" value="UniProtKB-KW"/>
</dbReference>
<evidence type="ECO:0000256" key="1">
    <source>
        <dbReference type="ARBA" id="ARBA00008857"/>
    </source>
</evidence>
<evidence type="ECO:0000259" key="5">
    <source>
        <dbReference type="PROSITE" id="PS51898"/>
    </source>
</evidence>
<dbReference type="InterPro" id="IPR002104">
    <property type="entry name" value="Integrase_catalytic"/>
</dbReference>
<dbReference type="Gene3D" id="1.10.443.10">
    <property type="entry name" value="Intergrase catalytic core"/>
    <property type="match status" value="1"/>
</dbReference>
<dbReference type="Proteomes" id="UP000319142">
    <property type="component" value="Unassembled WGS sequence"/>
</dbReference>
<dbReference type="GO" id="GO:0015074">
    <property type="term" value="P:DNA integration"/>
    <property type="evidence" value="ECO:0007669"/>
    <property type="project" value="UniProtKB-KW"/>
</dbReference>
<dbReference type="PANTHER" id="PTHR30349">
    <property type="entry name" value="PHAGE INTEGRASE-RELATED"/>
    <property type="match status" value="1"/>
</dbReference>
<dbReference type="EMBL" id="VMRX01000058">
    <property type="protein sequence ID" value="TVT30616.1"/>
    <property type="molecule type" value="Genomic_DNA"/>
</dbReference>
<evidence type="ECO:0000313" key="6">
    <source>
        <dbReference type="EMBL" id="TVT30616.1"/>
    </source>
</evidence>
<sequence length="292" mass="33828">MTPLGAFIGDRNIRYLKPTDAIDYQEELLQREWKPKTVKEYLAVASQFLGWCKRMKYASDNPFENIRLLEPDSRADHEQRGTWSKSQLSALFSHRSFSARGSSEDLWIPLLLLYSGLRPSEACQLRVSDIQFSEQYDLWFVNVTDEGPQQRLKTPSAKRKVPLHPELCALGFLDYVKQQRQMKCTQLFRCTPTGKGNDWSRNFTARFNRFLTKRMGWSEKGRATAYSFRHTFADELKQTGVDERIAAEIMGHSTAGITFTRYGKPSSLGKKLEQISRISFSKCTEQCKKYFL</sequence>
<gene>
    <name evidence="6" type="ORF">FHK81_16615</name>
</gene>
<dbReference type="Gene3D" id="1.10.150.130">
    <property type="match status" value="1"/>
</dbReference>
<reference evidence="6 7" key="1">
    <citation type="submission" date="2019-07" db="EMBL/GenBank/DDBJ databases">
        <title>The pathways for chlorine oxyanion respiration interact through the shared metabolite chlorate.</title>
        <authorList>
            <person name="Barnum T.P."/>
            <person name="Cheng Y."/>
            <person name="Hill K.A."/>
            <person name="Lucas L.N."/>
            <person name="Carlson H.K."/>
            <person name="Coates J.D."/>
        </authorList>
    </citation>
    <scope>NUCLEOTIDE SEQUENCE [LARGE SCALE GENOMIC DNA]</scope>
    <source>
        <strain evidence="6">UCB</strain>
    </source>
</reference>
<proteinExistence type="inferred from homology"/>
<dbReference type="InterPro" id="IPR011010">
    <property type="entry name" value="DNA_brk_join_enz"/>
</dbReference>
<dbReference type="Pfam" id="PF00589">
    <property type="entry name" value="Phage_integrase"/>
    <property type="match status" value="1"/>
</dbReference>
<dbReference type="PANTHER" id="PTHR30349:SF41">
    <property type="entry name" value="INTEGRASE_RECOMBINASE PROTEIN MJ0367-RELATED"/>
    <property type="match status" value="1"/>
</dbReference>
<dbReference type="PROSITE" id="PS51898">
    <property type="entry name" value="TYR_RECOMBINASE"/>
    <property type="match status" value="1"/>
</dbReference>
<evidence type="ECO:0000256" key="4">
    <source>
        <dbReference type="ARBA" id="ARBA00023172"/>
    </source>
</evidence>
<dbReference type="InterPro" id="IPR050090">
    <property type="entry name" value="Tyrosine_recombinase_XerCD"/>
</dbReference>
<evidence type="ECO:0000313" key="7">
    <source>
        <dbReference type="Proteomes" id="UP000319142"/>
    </source>
</evidence>
<name>A0A558B283_9GAMM</name>
<keyword evidence="4" id="KW-0233">DNA recombination</keyword>
<accession>A0A558B283</accession>
<keyword evidence="3" id="KW-0238">DNA-binding</keyword>
<feature type="domain" description="Tyr recombinase" evidence="5">
    <location>
        <begin position="78"/>
        <end position="277"/>
    </location>
</feature>
<evidence type="ECO:0000256" key="2">
    <source>
        <dbReference type="ARBA" id="ARBA00022908"/>
    </source>
</evidence>
<dbReference type="GO" id="GO:0006310">
    <property type="term" value="P:DNA recombination"/>
    <property type="evidence" value="ECO:0007669"/>
    <property type="project" value="UniProtKB-KW"/>
</dbReference>
<evidence type="ECO:0000256" key="3">
    <source>
        <dbReference type="ARBA" id="ARBA00023125"/>
    </source>
</evidence>